<evidence type="ECO:0000256" key="6">
    <source>
        <dbReference type="ARBA" id="ARBA00023136"/>
    </source>
</evidence>
<dbReference type="PANTHER" id="PTHR32285:SF13">
    <property type="entry name" value="TRICHOME BIREFRINGENCE-LIKE N-TERMINAL DOMAIN-CONTAINING PROTEIN"/>
    <property type="match status" value="1"/>
</dbReference>
<evidence type="ECO:0008006" key="11">
    <source>
        <dbReference type="Google" id="ProtNLM"/>
    </source>
</evidence>
<comment type="similarity">
    <text evidence="2">Belongs to the PC-esterase family. TBL subfamily.</text>
</comment>
<dbReference type="InterPro" id="IPR025846">
    <property type="entry name" value="TBL_N"/>
</dbReference>
<dbReference type="GO" id="GO:0005794">
    <property type="term" value="C:Golgi apparatus"/>
    <property type="evidence" value="ECO:0007669"/>
    <property type="project" value="TreeGrafter"/>
</dbReference>
<protein>
    <recommendedName>
        <fullName evidence="11">Trichome birefringence-like N-terminal domain-containing protein</fullName>
    </recommendedName>
</protein>
<dbReference type="Pfam" id="PF13839">
    <property type="entry name" value="PC-Esterase"/>
    <property type="match status" value="1"/>
</dbReference>
<accession>A0A7N0ZQW1</accession>
<evidence type="ECO:0000313" key="10">
    <source>
        <dbReference type="Proteomes" id="UP000594263"/>
    </source>
</evidence>
<keyword evidence="3" id="KW-0812">Transmembrane</keyword>
<reference evidence="9" key="1">
    <citation type="submission" date="2021-01" db="UniProtKB">
        <authorList>
            <consortium name="EnsemblPlants"/>
        </authorList>
    </citation>
    <scope>IDENTIFICATION</scope>
</reference>
<dbReference type="Pfam" id="PF14416">
    <property type="entry name" value="PMR5N"/>
    <property type="match status" value="1"/>
</dbReference>
<proteinExistence type="inferred from homology"/>
<dbReference type="GO" id="GO:0016413">
    <property type="term" value="F:O-acetyltransferase activity"/>
    <property type="evidence" value="ECO:0007669"/>
    <property type="project" value="InterPro"/>
</dbReference>
<dbReference type="InterPro" id="IPR029962">
    <property type="entry name" value="TBL"/>
</dbReference>
<organism evidence="9 10">
    <name type="scientific">Kalanchoe fedtschenkoi</name>
    <name type="common">Lavender scallops</name>
    <name type="synonym">South American air plant</name>
    <dbReference type="NCBI Taxonomy" id="63787"/>
    <lineage>
        <taxon>Eukaryota</taxon>
        <taxon>Viridiplantae</taxon>
        <taxon>Streptophyta</taxon>
        <taxon>Embryophyta</taxon>
        <taxon>Tracheophyta</taxon>
        <taxon>Spermatophyta</taxon>
        <taxon>Magnoliopsida</taxon>
        <taxon>eudicotyledons</taxon>
        <taxon>Gunneridae</taxon>
        <taxon>Pentapetalae</taxon>
        <taxon>Saxifragales</taxon>
        <taxon>Crassulaceae</taxon>
        <taxon>Kalanchoe</taxon>
    </lineage>
</organism>
<sequence length="394" mass="45539">MAPPAQKSSSPLTFLFPITFVILILLLPFCLLDDFSATFNFLTRPRAFQVDGSCDLSAGRWVRHPQQAPYYTNSTCFWIIPQHNCIKFGRPETEYLNWRWKPDGCELPRFDPALFLELVRGKSMAFVGDSVSRNQMQSLLCILSAVAYPVDVSDKYEGDKSYFKRWYYPKYNFTMAALWSRFLVRSSGESSPYDITNLHLDEADSAWEDEIENFDYVIISSGHWFFRPFMFYQNNKVIGCHKCNQTSTASLTNFYGYRMAFRTAFRTLKGLGFKGTVFLRTFSPAHFEHGKWNTGGSCPRTKPYEDGENTLDEESLEFYLTQMEEFQEAQKTGLKVRLLDTTAAMVMRPDGHPNHYGFPIRGNASLADCVHWCLPGPIDTWNEFLIHMMKVEVR</sequence>
<feature type="domain" description="Trichome birefringence-like N-terminal" evidence="8">
    <location>
        <begin position="53"/>
        <end position="106"/>
    </location>
</feature>
<evidence type="ECO:0000256" key="1">
    <source>
        <dbReference type="ARBA" id="ARBA00004167"/>
    </source>
</evidence>
<dbReference type="Proteomes" id="UP000594263">
    <property type="component" value="Unplaced"/>
</dbReference>
<feature type="domain" description="Trichome birefringence-like C-terminal" evidence="7">
    <location>
        <begin position="107"/>
        <end position="388"/>
    </location>
</feature>
<dbReference type="Gramene" id="Kaladp0016s0005.1.v1.1">
    <property type="protein sequence ID" value="Kaladp0016s0005.1.v1.1"/>
    <property type="gene ID" value="Kaladp0016s0005.v1.1"/>
</dbReference>
<evidence type="ECO:0000259" key="7">
    <source>
        <dbReference type="Pfam" id="PF13839"/>
    </source>
</evidence>
<keyword evidence="5" id="KW-1133">Transmembrane helix</keyword>
<evidence type="ECO:0000256" key="3">
    <source>
        <dbReference type="ARBA" id="ARBA00022692"/>
    </source>
</evidence>
<dbReference type="GO" id="GO:0016020">
    <property type="term" value="C:membrane"/>
    <property type="evidence" value="ECO:0007669"/>
    <property type="project" value="UniProtKB-SubCell"/>
</dbReference>
<evidence type="ECO:0000259" key="8">
    <source>
        <dbReference type="Pfam" id="PF14416"/>
    </source>
</evidence>
<evidence type="ECO:0000256" key="4">
    <source>
        <dbReference type="ARBA" id="ARBA00022968"/>
    </source>
</evidence>
<dbReference type="OMA" id="KMAFQTT"/>
<evidence type="ECO:0000256" key="2">
    <source>
        <dbReference type="ARBA" id="ARBA00007727"/>
    </source>
</evidence>
<keyword evidence="4" id="KW-0735">Signal-anchor</keyword>
<dbReference type="AlphaFoldDB" id="A0A7N0ZQW1"/>
<keyword evidence="6" id="KW-0472">Membrane</keyword>
<keyword evidence="10" id="KW-1185">Reference proteome</keyword>
<evidence type="ECO:0000256" key="5">
    <source>
        <dbReference type="ARBA" id="ARBA00022989"/>
    </source>
</evidence>
<dbReference type="PANTHER" id="PTHR32285">
    <property type="entry name" value="PROTEIN TRICHOME BIREFRINGENCE-LIKE 9-RELATED"/>
    <property type="match status" value="1"/>
</dbReference>
<name>A0A7N0ZQW1_KALFE</name>
<dbReference type="EnsemblPlants" id="Kaladp0016s0005.1.v1.1">
    <property type="protein sequence ID" value="Kaladp0016s0005.1.v1.1"/>
    <property type="gene ID" value="Kaladp0016s0005.v1.1"/>
</dbReference>
<evidence type="ECO:0000313" key="9">
    <source>
        <dbReference type="EnsemblPlants" id="Kaladp0016s0005.1.v1.1"/>
    </source>
</evidence>
<comment type="subcellular location">
    <subcellularLocation>
        <location evidence="1">Membrane</location>
        <topology evidence="1">Single-pass membrane protein</topology>
    </subcellularLocation>
</comment>
<dbReference type="InterPro" id="IPR026057">
    <property type="entry name" value="TBL_C"/>
</dbReference>